<keyword evidence="2" id="KW-1003">Cell membrane</keyword>
<dbReference type="SUPFAM" id="SSF103473">
    <property type="entry name" value="MFS general substrate transporter"/>
    <property type="match status" value="1"/>
</dbReference>
<organism evidence="7 8">
    <name type="scientific">Streptomyces maoxianensis</name>
    <dbReference type="NCBI Taxonomy" id="1459942"/>
    <lineage>
        <taxon>Bacteria</taxon>
        <taxon>Bacillati</taxon>
        <taxon>Actinomycetota</taxon>
        <taxon>Actinomycetes</taxon>
        <taxon>Kitasatosporales</taxon>
        <taxon>Streptomycetaceae</taxon>
        <taxon>Streptomyces</taxon>
    </lineage>
</organism>
<evidence type="ECO:0000256" key="6">
    <source>
        <dbReference type="SAM" id="Phobius"/>
    </source>
</evidence>
<dbReference type="PANTHER" id="PTHR23513">
    <property type="entry name" value="INTEGRAL MEMBRANE EFFLUX PROTEIN-RELATED"/>
    <property type="match status" value="1"/>
</dbReference>
<gene>
    <name evidence="7" type="ORF">ACFO9E_33145</name>
</gene>
<evidence type="ECO:0000256" key="4">
    <source>
        <dbReference type="ARBA" id="ARBA00022989"/>
    </source>
</evidence>
<feature type="transmembrane region" description="Helical" evidence="6">
    <location>
        <begin position="114"/>
        <end position="135"/>
    </location>
</feature>
<keyword evidence="5 6" id="KW-0472">Membrane</keyword>
<dbReference type="EMBL" id="JBHSFE010000038">
    <property type="protein sequence ID" value="MFC4612559.1"/>
    <property type="molecule type" value="Genomic_DNA"/>
</dbReference>
<dbReference type="CDD" id="cd06173">
    <property type="entry name" value="MFS_MefA_like"/>
    <property type="match status" value="1"/>
</dbReference>
<dbReference type="RefSeq" id="WP_381202815.1">
    <property type="nucleotide sequence ID" value="NZ_JBHSFE010000038.1"/>
</dbReference>
<feature type="transmembrane region" description="Helical" evidence="6">
    <location>
        <begin position="84"/>
        <end position="108"/>
    </location>
</feature>
<feature type="transmembrane region" description="Helical" evidence="6">
    <location>
        <begin position="52"/>
        <end position="72"/>
    </location>
</feature>
<feature type="transmembrane region" description="Helical" evidence="6">
    <location>
        <begin position="362"/>
        <end position="384"/>
    </location>
</feature>
<feature type="transmembrane region" description="Helical" evidence="6">
    <location>
        <begin position="390"/>
        <end position="416"/>
    </location>
</feature>
<evidence type="ECO:0000256" key="1">
    <source>
        <dbReference type="ARBA" id="ARBA00004651"/>
    </source>
</evidence>
<evidence type="ECO:0000313" key="8">
    <source>
        <dbReference type="Proteomes" id="UP001595993"/>
    </source>
</evidence>
<evidence type="ECO:0000256" key="3">
    <source>
        <dbReference type="ARBA" id="ARBA00022692"/>
    </source>
</evidence>
<comment type="subcellular location">
    <subcellularLocation>
        <location evidence="1">Cell membrane</location>
        <topology evidence="1">Multi-pass membrane protein</topology>
    </subcellularLocation>
</comment>
<evidence type="ECO:0000313" key="7">
    <source>
        <dbReference type="EMBL" id="MFC4612559.1"/>
    </source>
</evidence>
<proteinExistence type="predicted"/>
<dbReference type="InterPro" id="IPR011701">
    <property type="entry name" value="MFS"/>
</dbReference>
<evidence type="ECO:0000256" key="2">
    <source>
        <dbReference type="ARBA" id="ARBA00022475"/>
    </source>
</evidence>
<name>A0ABV9GHC0_9ACTN</name>
<accession>A0ABV9GHC0</accession>
<evidence type="ECO:0000256" key="5">
    <source>
        <dbReference type="ARBA" id="ARBA00023136"/>
    </source>
</evidence>
<feature type="transmembrane region" description="Helical" evidence="6">
    <location>
        <begin position="320"/>
        <end position="341"/>
    </location>
</feature>
<comment type="caution">
    <text evidence="7">The sequence shown here is derived from an EMBL/GenBank/DDBJ whole genome shotgun (WGS) entry which is preliminary data.</text>
</comment>
<dbReference type="InterPro" id="IPR036259">
    <property type="entry name" value="MFS_trans_sf"/>
</dbReference>
<feature type="transmembrane region" description="Helical" evidence="6">
    <location>
        <begin position="268"/>
        <end position="287"/>
    </location>
</feature>
<reference evidence="8" key="1">
    <citation type="journal article" date="2019" name="Int. J. Syst. Evol. Microbiol.">
        <title>The Global Catalogue of Microorganisms (GCM) 10K type strain sequencing project: providing services to taxonomists for standard genome sequencing and annotation.</title>
        <authorList>
            <consortium name="The Broad Institute Genomics Platform"/>
            <consortium name="The Broad Institute Genome Sequencing Center for Infectious Disease"/>
            <person name="Wu L."/>
            <person name="Ma J."/>
        </authorList>
    </citation>
    <scope>NUCLEOTIDE SEQUENCE [LARGE SCALE GENOMIC DNA]</scope>
    <source>
        <strain evidence="8">CGMCC 4.7139</strain>
    </source>
</reference>
<keyword evidence="8" id="KW-1185">Reference proteome</keyword>
<dbReference type="Pfam" id="PF07690">
    <property type="entry name" value="MFS_1"/>
    <property type="match status" value="1"/>
</dbReference>
<dbReference type="Proteomes" id="UP001595993">
    <property type="component" value="Unassembled WGS sequence"/>
</dbReference>
<keyword evidence="4 6" id="KW-1133">Transmembrane helix</keyword>
<feature type="transmembrane region" description="Helical" evidence="6">
    <location>
        <begin position="294"/>
        <end position="314"/>
    </location>
</feature>
<feature type="transmembrane region" description="Helical" evidence="6">
    <location>
        <begin position="236"/>
        <end position="256"/>
    </location>
</feature>
<dbReference type="PANTHER" id="PTHR23513:SF6">
    <property type="entry name" value="MAJOR FACILITATOR SUPERFAMILY ASSOCIATED DOMAIN-CONTAINING PROTEIN"/>
    <property type="match status" value="1"/>
</dbReference>
<dbReference type="Gene3D" id="1.20.1250.20">
    <property type="entry name" value="MFS general substrate transporter like domains"/>
    <property type="match status" value="1"/>
</dbReference>
<keyword evidence="3 6" id="KW-0812">Transmembrane</keyword>
<sequence length="427" mass="42896">MGAAPSDGPVPLYRHRPFVLLCGEQVASSVGRQITALALTLLAVTGLDAGPFGAAALLALTYLPGAVLSPLAGALVDRIRLRRLLVWVTSLQALVVGSIPFAGAVGHITLPHLYVVAAISGTLTFTLSIALQAALPRVVGPERLLGANSALTAARTSGQIGGPALGGVMVGLLGADSALLAGSAAYAVEALFLLALPAALNTPAGSREPAPAKSLAGSLRTGLAVVRAERQLRRMVLAGAGLNLGGGAAAALYVFYATRDLALPAWQLGTTYAAYSAATLAGALLAGRFARTTGLWRATQIFGLAAGAAVFLIPAASLGLAFPVLLAYQVCYGLSGTVWMISMTTTQQLVTPDGMQGRVAGLVQAVLLTTVPVGALAGGALAAWLGSVPILMGSAAVTLLSAATLWAPTGTGITVAERAADAESRRS</sequence>
<protein>
    <submittedName>
        <fullName evidence="7">MFS transporter</fullName>
    </submittedName>
</protein>